<organism evidence="7 8">
    <name type="scientific">Suillus plorans</name>
    <dbReference type="NCBI Taxonomy" id="116603"/>
    <lineage>
        <taxon>Eukaryota</taxon>
        <taxon>Fungi</taxon>
        <taxon>Dikarya</taxon>
        <taxon>Basidiomycota</taxon>
        <taxon>Agaricomycotina</taxon>
        <taxon>Agaricomycetes</taxon>
        <taxon>Agaricomycetidae</taxon>
        <taxon>Boletales</taxon>
        <taxon>Suillineae</taxon>
        <taxon>Suillaceae</taxon>
        <taxon>Suillus</taxon>
    </lineage>
</organism>
<gene>
    <name evidence="7" type="ORF">HD556DRAFT_436018</name>
</gene>
<dbReference type="Pfam" id="PF01185">
    <property type="entry name" value="Hydrophobin"/>
    <property type="match status" value="1"/>
</dbReference>
<sequence length="104" mass="10648">MFARLFAVASLVAFALADAQCNTGNIQCCKSATSVENYNLMASNDPSLITIPADLVGLVGLDCSVLTIVGGGAGCEANQEPMCCSNNKYDGVVNVGCTPINISP</sequence>
<evidence type="ECO:0000313" key="7">
    <source>
        <dbReference type="EMBL" id="KAG1794455.1"/>
    </source>
</evidence>
<comment type="similarity">
    <text evidence="2 6">Belongs to the fungal hydrophobin family.</text>
</comment>
<keyword evidence="6" id="KW-0732">Signal</keyword>
<protein>
    <recommendedName>
        <fullName evidence="6">Hydrophobin</fullName>
    </recommendedName>
</protein>
<dbReference type="AlphaFoldDB" id="A0A9P7AQP9"/>
<dbReference type="GO" id="GO:0005199">
    <property type="term" value="F:structural constituent of cell wall"/>
    <property type="evidence" value="ECO:0007669"/>
    <property type="project" value="InterPro"/>
</dbReference>
<dbReference type="CDD" id="cd23507">
    <property type="entry name" value="hydrophobin_I"/>
    <property type="match status" value="1"/>
</dbReference>
<keyword evidence="4 6" id="KW-0964">Secreted</keyword>
<evidence type="ECO:0000313" key="8">
    <source>
        <dbReference type="Proteomes" id="UP000719766"/>
    </source>
</evidence>
<feature type="signal peptide" evidence="6">
    <location>
        <begin position="1"/>
        <end position="19"/>
    </location>
</feature>
<dbReference type="OrthoDB" id="4225815at2759"/>
<comment type="subcellular location">
    <subcellularLocation>
        <location evidence="1 6">Secreted</location>
        <location evidence="1 6">Cell wall</location>
    </subcellularLocation>
</comment>
<dbReference type="InterPro" id="IPR001338">
    <property type="entry name" value="Class_I_Hydrophobin"/>
</dbReference>
<keyword evidence="5 6" id="KW-1015">Disulfide bond</keyword>
<evidence type="ECO:0000256" key="4">
    <source>
        <dbReference type="ARBA" id="ARBA00022525"/>
    </source>
</evidence>
<reference evidence="7" key="1">
    <citation type="journal article" date="2020" name="New Phytol.">
        <title>Comparative genomics reveals dynamic genome evolution in host specialist ectomycorrhizal fungi.</title>
        <authorList>
            <person name="Lofgren L.A."/>
            <person name="Nguyen N.H."/>
            <person name="Vilgalys R."/>
            <person name="Ruytinx J."/>
            <person name="Liao H.L."/>
            <person name="Branco S."/>
            <person name="Kuo A."/>
            <person name="LaButti K."/>
            <person name="Lipzen A."/>
            <person name="Andreopoulos W."/>
            <person name="Pangilinan J."/>
            <person name="Riley R."/>
            <person name="Hundley H."/>
            <person name="Na H."/>
            <person name="Barry K."/>
            <person name="Grigoriev I.V."/>
            <person name="Stajich J.E."/>
            <person name="Kennedy P.G."/>
        </authorList>
    </citation>
    <scope>NUCLEOTIDE SEQUENCE</scope>
    <source>
        <strain evidence="7">S12</strain>
    </source>
</reference>
<keyword evidence="3 6" id="KW-0134">Cell wall</keyword>
<dbReference type="EMBL" id="JABBWE010000026">
    <property type="protein sequence ID" value="KAG1794455.1"/>
    <property type="molecule type" value="Genomic_DNA"/>
</dbReference>
<evidence type="ECO:0000256" key="6">
    <source>
        <dbReference type="RuleBase" id="RU365009"/>
    </source>
</evidence>
<accession>A0A9P7AQP9</accession>
<dbReference type="RefSeq" id="XP_041160622.1">
    <property type="nucleotide sequence ID" value="XM_041310588.1"/>
</dbReference>
<name>A0A9P7AQP9_9AGAM</name>
<comment type="caution">
    <text evidence="7">The sequence shown here is derived from an EMBL/GenBank/DDBJ whole genome shotgun (WGS) entry which is preliminary data.</text>
</comment>
<evidence type="ECO:0000256" key="5">
    <source>
        <dbReference type="ARBA" id="ARBA00023157"/>
    </source>
</evidence>
<proteinExistence type="inferred from homology"/>
<dbReference type="Proteomes" id="UP000719766">
    <property type="component" value="Unassembled WGS sequence"/>
</dbReference>
<dbReference type="GeneID" id="64604352"/>
<feature type="chain" id="PRO_5040533551" description="Hydrophobin" evidence="6">
    <location>
        <begin position="20"/>
        <end position="104"/>
    </location>
</feature>
<evidence type="ECO:0000256" key="1">
    <source>
        <dbReference type="ARBA" id="ARBA00004191"/>
    </source>
</evidence>
<dbReference type="SMART" id="SM00075">
    <property type="entry name" value="HYDRO"/>
    <property type="match status" value="1"/>
</dbReference>
<dbReference type="GO" id="GO:0009277">
    <property type="term" value="C:fungal-type cell wall"/>
    <property type="evidence" value="ECO:0007669"/>
    <property type="project" value="InterPro"/>
</dbReference>
<evidence type="ECO:0000256" key="3">
    <source>
        <dbReference type="ARBA" id="ARBA00022512"/>
    </source>
</evidence>
<keyword evidence="8" id="KW-1185">Reference proteome</keyword>
<evidence type="ECO:0000256" key="2">
    <source>
        <dbReference type="ARBA" id="ARBA00010446"/>
    </source>
</evidence>